<evidence type="ECO:0000313" key="3">
    <source>
        <dbReference type="Proteomes" id="UP000199116"/>
    </source>
</evidence>
<name>A0A1I2NIN2_9FLAO</name>
<dbReference type="EMBL" id="FOOH01000022">
    <property type="protein sequence ID" value="SFG03652.1"/>
    <property type="molecule type" value="Genomic_DNA"/>
</dbReference>
<dbReference type="InterPro" id="IPR048098">
    <property type="entry name" value="MobB"/>
</dbReference>
<accession>A0A1I2NIN2</accession>
<dbReference type="InterPro" id="IPR043766">
    <property type="entry name" value="BfmA-like"/>
</dbReference>
<dbReference type="Pfam" id="PF18976">
    <property type="entry name" value="DUF5712"/>
    <property type="match status" value="1"/>
</dbReference>
<organism evidence="2 3">
    <name type="scientific">Salegentibacter agarivorans</name>
    <dbReference type="NCBI Taxonomy" id="345907"/>
    <lineage>
        <taxon>Bacteria</taxon>
        <taxon>Pseudomonadati</taxon>
        <taxon>Bacteroidota</taxon>
        <taxon>Flavobacteriia</taxon>
        <taxon>Flavobacteriales</taxon>
        <taxon>Flavobacteriaceae</taxon>
        <taxon>Salegentibacter</taxon>
    </lineage>
</organism>
<dbReference type="AlphaFoldDB" id="A0A1I2NIN2"/>
<dbReference type="RefSeq" id="WP_093305710.1">
    <property type="nucleotide sequence ID" value="NZ_FOOH01000022.1"/>
</dbReference>
<keyword evidence="1" id="KW-0175">Coiled coil</keyword>
<protein>
    <recommendedName>
        <fullName evidence="4">Mobilization protein</fullName>
    </recommendedName>
</protein>
<reference evidence="3" key="1">
    <citation type="submission" date="2016-10" db="EMBL/GenBank/DDBJ databases">
        <authorList>
            <person name="Varghese N."/>
            <person name="Submissions S."/>
        </authorList>
    </citation>
    <scope>NUCLEOTIDE SEQUENCE [LARGE SCALE GENOMIC DNA]</scope>
    <source>
        <strain evidence="3">DSM 23515</strain>
    </source>
</reference>
<sequence>MYISISPQKTGAAFSKSAGDFVSYLEKENAGKSLLKKEYFFNQYEDNIQPYEVIKGIDGNTAKLKNKEPKYYSITMSPSQYELKHIRNNPEKLKAFVRDAMKEYAGSFNREINGKPINVDDIKYYAKIEYERSYKSNDVAIRENKAYSKQIAHLKNELRKVERGEISGNPRKLESEIQKLARDAPYKIRGKVIEPGMKKEGLQSHIHIIVSRKDASNTYSLSPGSKYKASEVEMHGKMVKRGFERDRFFQNSEKAFDKMFQYNRNYVESYAAKKMLSKDPKQYFLGLRNLGFNEKKIAFKMIRQAGLQLPVLNLPTSKVGFAYKQLKRIIETGIKSSSIGY</sequence>
<feature type="coiled-coil region" evidence="1">
    <location>
        <begin position="137"/>
        <end position="164"/>
    </location>
</feature>
<evidence type="ECO:0008006" key="4">
    <source>
        <dbReference type="Google" id="ProtNLM"/>
    </source>
</evidence>
<dbReference type="NCBIfam" id="NF041495">
    <property type="entry name" value="MobB_relaxase"/>
    <property type="match status" value="1"/>
</dbReference>
<evidence type="ECO:0000313" key="2">
    <source>
        <dbReference type="EMBL" id="SFG03652.1"/>
    </source>
</evidence>
<gene>
    <name evidence="2" type="ORF">SAMN04488033_12229</name>
</gene>
<dbReference type="Proteomes" id="UP000199116">
    <property type="component" value="Unassembled WGS sequence"/>
</dbReference>
<keyword evidence="3" id="KW-1185">Reference proteome</keyword>
<proteinExistence type="predicted"/>
<evidence type="ECO:0000256" key="1">
    <source>
        <dbReference type="SAM" id="Coils"/>
    </source>
</evidence>